<dbReference type="AlphaFoldDB" id="A0A8X7S3G7"/>
<sequence length="108" mass="11955">MCSFWGLTVDSVVTGLHLISVITSLSRVRRRSNNKPNTVVVVVVIHGADLTRQKKMVSVGGAAEKIGGQGEYQLQWWYCRTGQPPKKLWCGKVGEGRVRLSLKEENAC</sequence>
<comment type="caution">
    <text evidence="2">The sequence shown here is derived from an EMBL/GenBank/DDBJ whole genome shotgun (WGS) entry which is preliminary data.</text>
</comment>
<keyword evidence="1" id="KW-0472">Membrane</keyword>
<dbReference type="EMBL" id="JAAMPC010000008">
    <property type="protein sequence ID" value="KAG2299098.1"/>
    <property type="molecule type" value="Genomic_DNA"/>
</dbReference>
<dbReference type="Proteomes" id="UP000886595">
    <property type="component" value="Unassembled WGS sequence"/>
</dbReference>
<feature type="transmembrane region" description="Helical" evidence="1">
    <location>
        <begin position="6"/>
        <end position="25"/>
    </location>
</feature>
<reference evidence="2 3" key="1">
    <citation type="submission" date="2020-02" db="EMBL/GenBank/DDBJ databases">
        <authorList>
            <person name="Ma Q."/>
            <person name="Huang Y."/>
            <person name="Song X."/>
            <person name="Pei D."/>
        </authorList>
    </citation>
    <scope>NUCLEOTIDE SEQUENCE [LARGE SCALE GENOMIC DNA]</scope>
    <source>
        <strain evidence="2">Sxm20200214</strain>
        <tissue evidence="2">Leaf</tissue>
    </source>
</reference>
<name>A0A8X7S3G7_BRACI</name>
<evidence type="ECO:0000313" key="2">
    <source>
        <dbReference type="EMBL" id="KAG2299098.1"/>
    </source>
</evidence>
<gene>
    <name evidence="2" type="ORF">Bca52824_035570</name>
</gene>
<evidence type="ECO:0000313" key="3">
    <source>
        <dbReference type="Proteomes" id="UP000886595"/>
    </source>
</evidence>
<organism evidence="2 3">
    <name type="scientific">Brassica carinata</name>
    <name type="common">Ethiopian mustard</name>
    <name type="synonym">Abyssinian cabbage</name>
    <dbReference type="NCBI Taxonomy" id="52824"/>
    <lineage>
        <taxon>Eukaryota</taxon>
        <taxon>Viridiplantae</taxon>
        <taxon>Streptophyta</taxon>
        <taxon>Embryophyta</taxon>
        <taxon>Tracheophyta</taxon>
        <taxon>Spermatophyta</taxon>
        <taxon>Magnoliopsida</taxon>
        <taxon>eudicotyledons</taxon>
        <taxon>Gunneridae</taxon>
        <taxon>Pentapetalae</taxon>
        <taxon>rosids</taxon>
        <taxon>malvids</taxon>
        <taxon>Brassicales</taxon>
        <taxon>Brassicaceae</taxon>
        <taxon>Brassiceae</taxon>
        <taxon>Brassica</taxon>
    </lineage>
</organism>
<evidence type="ECO:0000256" key="1">
    <source>
        <dbReference type="SAM" id="Phobius"/>
    </source>
</evidence>
<proteinExistence type="predicted"/>
<accession>A0A8X7S3G7</accession>
<keyword evidence="1" id="KW-0812">Transmembrane</keyword>
<keyword evidence="3" id="KW-1185">Reference proteome</keyword>
<keyword evidence="1" id="KW-1133">Transmembrane helix</keyword>
<protein>
    <submittedName>
        <fullName evidence="2">Uncharacterized protein</fullName>
    </submittedName>
</protein>